<evidence type="ECO:0000256" key="3">
    <source>
        <dbReference type="SAM" id="Phobius"/>
    </source>
</evidence>
<dbReference type="EMBL" id="MCFH01000038">
    <property type="protein sequence ID" value="ORX45765.1"/>
    <property type="molecule type" value="Genomic_DNA"/>
</dbReference>
<protein>
    <submittedName>
        <fullName evidence="4">Uncharacterized protein</fullName>
    </submittedName>
</protein>
<keyword evidence="5" id="KW-1185">Reference proteome</keyword>
<gene>
    <name evidence="4" type="ORF">BCR36DRAFT_585526</name>
</gene>
<organism evidence="4 5">
    <name type="scientific">Piromyces finnis</name>
    <dbReference type="NCBI Taxonomy" id="1754191"/>
    <lineage>
        <taxon>Eukaryota</taxon>
        <taxon>Fungi</taxon>
        <taxon>Fungi incertae sedis</taxon>
        <taxon>Chytridiomycota</taxon>
        <taxon>Chytridiomycota incertae sedis</taxon>
        <taxon>Neocallimastigomycetes</taxon>
        <taxon>Neocallimastigales</taxon>
        <taxon>Neocallimastigaceae</taxon>
        <taxon>Piromyces</taxon>
    </lineage>
</organism>
<evidence type="ECO:0000313" key="5">
    <source>
        <dbReference type="Proteomes" id="UP000193719"/>
    </source>
</evidence>
<evidence type="ECO:0000313" key="4">
    <source>
        <dbReference type="EMBL" id="ORX45765.1"/>
    </source>
</evidence>
<reference evidence="4 5" key="1">
    <citation type="submission" date="2016-08" db="EMBL/GenBank/DDBJ databases">
        <title>Genomes of anaerobic fungi encode conserved fungal cellulosomes for biomass hydrolysis.</title>
        <authorList>
            <consortium name="DOE Joint Genome Institute"/>
            <person name="Haitjema C.H."/>
            <person name="Gilmore S.P."/>
            <person name="Henske J.K."/>
            <person name="Solomon K.V."/>
            <person name="De Groot R."/>
            <person name="Kuo A."/>
            <person name="Mondo S.J."/>
            <person name="Salamov A.A."/>
            <person name="Labutti K."/>
            <person name="Zhao Z."/>
            <person name="Chiniquy J."/>
            <person name="Barry K."/>
            <person name="Brewer H.M."/>
            <person name="Purvine S.O."/>
            <person name="Wright A.T."/>
            <person name="Boxma B."/>
            <person name="Van Alen T."/>
            <person name="Hackstein J.H."/>
            <person name="Baker S.E."/>
            <person name="Grigoriev I.V."/>
            <person name="O'Malley M.A."/>
        </authorList>
    </citation>
    <scope>NUCLEOTIDE SEQUENCE [LARGE SCALE GENOMIC DNA]</scope>
    <source>
        <strain evidence="5">finn</strain>
    </source>
</reference>
<feature type="region of interest" description="Disordered" evidence="2">
    <location>
        <begin position="137"/>
        <end position="167"/>
    </location>
</feature>
<dbReference type="OrthoDB" id="10477482at2759"/>
<dbReference type="Proteomes" id="UP000193719">
    <property type="component" value="Unassembled WGS sequence"/>
</dbReference>
<feature type="coiled-coil region" evidence="1">
    <location>
        <begin position="380"/>
        <end position="407"/>
    </location>
</feature>
<evidence type="ECO:0000256" key="2">
    <source>
        <dbReference type="SAM" id="MobiDB-lite"/>
    </source>
</evidence>
<evidence type="ECO:0000256" key="1">
    <source>
        <dbReference type="SAM" id="Coils"/>
    </source>
</evidence>
<feature type="region of interest" description="Disordered" evidence="2">
    <location>
        <begin position="334"/>
        <end position="377"/>
    </location>
</feature>
<feature type="transmembrane region" description="Helical" evidence="3">
    <location>
        <begin position="90"/>
        <end position="111"/>
    </location>
</feature>
<accession>A0A1Y1V2Q1</accession>
<comment type="caution">
    <text evidence="4">The sequence shown here is derived from an EMBL/GenBank/DDBJ whole genome shotgun (WGS) entry which is preliminary data.</text>
</comment>
<keyword evidence="3" id="KW-0812">Transmembrane</keyword>
<feature type="compositionally biased region" description="Low complexity" evidence="2">
    <location>
        <begin position="335"/>
        <end position="377"/>
    </location>
</feature>
<keyword evidence="3" id="KW-0472">Membrane</keyword>
<keyword evidence="3" id="KW-1133">Transmembrane helix</keyword>
<proteinExistence type="predicted"/>
<feature type="region of interest" description="Disordered" evidence="2">
    <location>
        <begin position="619"/>
        <end position="639"/>
    </location>
</feature>
<feature type="region of interest" description="Disordered" evidence="2">
    <location>
        <begin position="452"/>
        <end position="484"/>
    </location>
</feature>
<keyword evidence="1" id="KW-0175">Coiled coil</keyword>
<reference evidence="4 5" key="2">
    <citation type="submission" date="2016-08" db="EMBL/GenBank/DDBJ databases">
        <title>Pervasive Adenine N6-methylation of Active Genes in Fungi.</title>
        <authorList>
            <consortium name="DOE Joint Genome Institute"/>
            <person name="Mondo S.J."/>
            <person name="Dannebaum R.O."/>
            <person name="Kuo R.C."/>
            <person name="Labutti K."/>
            <person name="Haridas S."/>
            <person name="Kuo A."/>
            <person name="Salamov A."/>
            <person name="Ahrendt S.R."/>
            <person name="Lipzen A."/>
            <person name="Sullivan W."/>
            <person name="Andreopoulos W.B."/>
            <person name="Clum A."/>
            <person name="Lindquist E."/>
            <person name="Daum C."/>
            <person name="Ramamoorthy G.K."/>
            <person name="Gryganskyi A."/>
            <person name="Culley D."/>
            <person name="Magnuson J.K."/>
            <person name="James T.Y."/>
            <person name="O'Malley M.A."/>
            <person name="Stajich J.E."/>
            <person name="Spatafora J.W."/>
            <person name="Visel A."/>
            <person name="Grigoriev I.V."/>
        </authorList>
    </citation>
    <scope>NUCLEOTIDE SEQUENCE [LARGE SCALE GENOMIC DNA]</scope>
    <source>
        <strain evidence="5">finn</strain>
    </source>
</reference>
<feature type="compositionally biased region" description="Polar residues" evidence="2">
    <location>
        <begin position="452"/>
        <end position="469"/>
    </location>
</feature>
<dbReference type="AlphaFoldDB" id="A0A1Y1V2Q1"/>
<name>A0A1Y1V2Q1_9FUNG</name>
<sequence>MTQCDIKEEKVYLVIFGYIDTISYELSDTKGDFNLKKIMTNNEKPNSTDFVRPTDFTGKAYKTSFIGMTDNDEDSKIHDPEEENDIFKKMIYIALIVIPSIVIFLILIFIYCHRGYKIGKKEKDKLYNPKEEDKSLKFQSFSENGKSKKKNNHLSDSTTFRNDHSKISGLNSYSHSKSANTLYGNSMEQGNLYNENESASISSSFSEEPFGGKYISKKLDKPLNENAYPQANINIPYNNNSYTENSHSLISNRNSRNISRTMDEKSEDIVNTSIGHIEGEEFDNTKNIYIKINRSTNKYNTEEYLKEDSINKIKEKHSCITQLSHFFNENKDAASVNDCSSSSSSKINSNKTDSISNPDSSNNINNNSDNGTINSKKNKNKLLSNYLDKHIESIKSLENENEDEESFIEADFNNNNLDLLLPSLTQAQSRAQTHIPNSNTLNTFKSRNISTNTFGNSFSSDETETNPSSPLTPPHNPTITTSKSNNKGHILGRLIYTFYYSSSRILNVDEIVKIKKVYENNWARVERNPNEFFIIPLLVISTSFEDLRLFKMRCRKRRTKVDKEDMKINERVEPTPEYLYNCAYISGKDFQKMKHNVKWLNLIKSLDFTFTQTQYSMVTPSSSKPQSPTLPTTIHHSSQNLHPKKNIKVDLQQFMDSTSKNNSFQKHQINKDNVPDTTKKLNTSFKNSFLDRMDVSVSSSQDDIDIKDQFKVTNKEDEEFYHFENISDPGITN</sequence>